<sequence length="187" mass="22040">MKQEPDNKKKKQIPIERAVYVLTEEDIKRNQERESTTRKKELFLNILERNRGMITIVCEKTSIARSTYYYWLKTDKEFKSKVDEIMRAKPEILEDILYIAAAKGDVNAAKFILSHTHPDYKKKPKNEKDTVVHIYHHVDKQDKSKGKEEVTFAQMVWAEGSRRRKDALAKMAIEEMRNKIPALEEES</sequence>
<gene>
    <name evidence="1" type="ORF">A3B14_03905</name>
</gene>
<dbReference type="Proteomes" id="UP000176800">
    <property type="component" value="Unassembled WGS sequence"/>
</dbReference>
<evidence type="ECO:0000313" key="2">
    <source>
        <dbReference type="Proteomes" id="UP000176800"/>
    </source>
</evidence>
<dbReference type="AlphaFoldDB" id="A0A1G2U2Q5"/>
<reference evidence="1 2" key="1">
    <citation type="journal article" date="2016" name="Nat. Commun.">
        <title>Thousands of microbial genomes shed light on interconnected biogeochemical processes in an aquifer system.</title>
        <authorList>
            <person name="Anantharaman K."/>
            <person name="Brown C.T."/>
            <person name="Hug L.A."/>
            <person name="Sharon I."/>
            <person name="Castelle C.J."/>
            <person name="Probst A.J."/>
            <person name="Thomas B.C."/>
            <person name="Singh A."/>
            <person name="Wilkins M.J."/>
            <person name="Karaoz U."/>
            <person name="Brodie E.L."/>
            <person name="Williams K.H."/>
            <person name="Hubbard S.S."/>
            <person name="Banfield J.F."/>
        </authorList>
    </citation>
    <scope>NUCLEOTIDE SEQUENCE [LARGE SCALE GENOMIC DNA]</scope>
</reference>
<dbReference type="EMBL" id="MHWE01000013">
    <property type="protein sequence ID" value="OHB03808.1"/>
    <property type="molecule type" value="Genomic_DNA"/>
</dbReference>
<name>A0A1G2U2Q5_9BACT</name>
<organism evidence="1 2">
    <name type="scientific">Candidatus Zambryskibacteria bacterium RIFCSPLOWO2_01_FULL_45_21</name>
    <dbReference type="NCBI Taxonomy" id="1802761"/>
    <lineage>
        <taxon>Bacteria</taxon>
        <taxon>Candidatus Zambryskiibacteriota</taxon>
    </lineage>
</organism>
<evidence type="ECO:0008006" key="3">
    <source>
        <dbReference type="Google" id="ProtNLM"/>
    </source>
</evidence>
<evidence type="ECO:0000313" key="1">
    <source>
        <dbReference type="EMBL" id="OHB03808.1"/>
    </source>
</evidence>
<protein>
    <recommendedName>
        <fullName evidence="3">Homeodomain phBC6A51-type domain-containing protein</fullName>
    </recommendedName>
</protein>
<proteinExistence type="predicted"/>
<comment type="caution">
    <text evidence="1">The sequence shown here is derived from an EMBL/GenBank/DDBJ whole genome shotgun (WGS) entry which is preliminary data.</text>
</comment>
<accession>A0A1G2U2Q5</accession>